<feature type="compositionally biased region" description="Basic and acidic residues" evidence="1">
    <location>
        <begin position="1"/>
        <end position="12"/>
    </location>
</feature>
<evidence type="ECO:0000256" key="1">
    <source>
        <dbReference type="SAM" id="MobiDB-lite"/>
    </source>
</evidence>
<name>A0ABC8KSS3_ERUVS</name>
<dbReference type="AlphaFoldDB" id="A0ABC8KSS3"/>
<feature type="region of interest" description="Disordered" evidence="1">
    <location>
        <begin position="1"/>
        <end position="26"/>
    </location>
</feature>
<sequence>MNKEFKTHTMEHRPKKMKKPKGGEEKNVKVEDVNARFILSNPDVVERVYTMGTEIMNRAKVNCIQCNWAVNVVILTLECISGWMMINDQTYQRVHLVEEMQTDKKESYLCSFRRMRTWKPLPLQFMRILFN</sequence>
<protein>
    <submittedName>
        <fullName evidence="2">Uncharacterized protein</fullName>
    </submittedName>
</protein>
<proteinExistence type="predicted"/>
<gene>
    <name evidence="2" type="ORF">ERUC_LOCUS27320</name>
</gene>
<keyword evidence="3" id="KW-1185">Reference proteome</keyword>
<dbReference type="EMBL" id="CAKOAT010310710">
    <property type="protein sequence ID" value="CAH8361564.1"/>
    <property type="molecule type" value="Genomic_DNA"/>
</dbReference>
<organism evidence="2 3">
    <name type="scientific">Eruca vesicaria subsp. sativa</name>
    <name type="common">Garden rocket</name>
    <name type="synonym">Eruca sativa</name>
    <dbReference type="NCBI Taxonomy" id="29727"/>
    <lineage>
        <taxon>Eukaryota</taxon>
        <taxon>Viridiplantae</taxon>
        <taxon>Streptophyta</taxon>
        <taxon>Embryophyta</taxon>
        <taxon>Tracheophyta</taxon>
        <taxon>Spermatophyta</taxon>
        <taxon>Magnoliopsida</taxon>
        <taxon>eudicotyledons</taxon>
        <taxon>Gunneridae</taxon>
        <taxon>Pentapetalae</taxon>
        <taxon>rosids</taxon>
        <taxon>malvids</taxon>
        <taxon>Brassicales</taxon>
        <taxon>Brassicaceae</taxon>
        <taxon>Brassiceae</taxon>
        <taxon>Eruca</taxon>
    </lineage>
</organism>
<comment type="caution">
    <text evidence="2">The sequence shown here is derived from an EMBL/GenBank/DDBJ whole genome shotgun (WGS) entry which is preliminary data.</text>
</comment>
<accession>A0ABC8KSS3</accession>
<reference evidence="2 3" key="1">
    <citation type="submission" date="2022-03" db="EMBL/GenBank/DDBJ databases">
        <authorList>
            <person name="Macdonald S."/>
            <person name="Ahmed S."/>
            <person name="Newling K."/>
        </authorList>
    </citation>
    <scope>NUCLEOTIDE SEQUENCE [LARGE SCALE GENOMIC DNA]</scope>
</reference>
<evidence type="ECO:0000313" key="3">
    <source>
        <dbReference type="Proteomes" id="UP001642260"/>
    </source>
</evidence>
<dbReference type="Proteomes" id="UP001642260">
    <property type="component" value="Unassembled WGS sequence"/>
</dbReference>
<evidence type="ECO:0000313" key="2">
    <source>
        <dbReference type="EMBL" id="CAH8361564.1"/>
    </source>
</evidence>